<accession>A0AAV9WUE3</accession>
<evidence type="ECO:0000256" key="2">
    <source>
        <dbReference type="SAM" id="MobiDB-lite"/>
    </source>
</evidence>
<comment type="caution">
    <text evidence="4">The sequence shown here is derived from an EMBL/GenBank/DDBJ whole genome shotgun (WGS) entry which is preliminary data.</text>
</comment>
<dbReference type="InterPro" id="IPR026832">
    <property type="entry name" value="Asteroid"/>
</dbReference>
<evidence type="ECO:0000313" key="5">
    <source>
        <dbReference type="Proteomes" id="UP001365542"/>
    </source>
</evidence>
<evidence type="ECO:0000259" key="3">
    <source>
        <dbReference type="Pfam" id="PF12813"/>
    </source>
</evidence>
<evidence type="ECO:0000313" key="4">
    <source>
        <dbReference type="EMBL" id="KAK6525371.1"/>
    </source>
</evidence>
<keyword evidence="5" id="KW-1185">Reference proteome</keyword>
<feature type="domain" description="Asteroid" evidence="3">
    <location>
        <begin position="133"/>
        <end position="381"/>
    </location>
</feature>
<organism evidence="4 5">
    <name type="scientific">Orbilia ellipsospora</name>
    <dbReference type="NCBI Taxonomy" id="2528407"/>
    <lineage>
        <taxon>Eukaryota</taxon>
        <taxon>Fungi</taxon>
        <taxon>Dikarya</taxon>
        <taxon>Ascomycota</taxon>
        <taxon>Pezizomycotina</taxon>
        <taxon>Orbiliomycetes</taxon>
        <taxon>Orbiliales</taxon>
        <taxon>Orbiliaceae</taxon>
        <taxon>Orbilia</taxon>
    </lineage>
</organism>
<sequence length="624" mass="69179">MGISHLLPTLEKLSRPITASFPQDGTHRPTAVIDGSALAHHALSRYLRTLSKQNLTPSLVGFDYDAYGRSVVAWLDAISVGFEIIAICTDAHLPSYKTPTRLSRMQNTVNGLSRLRTLSTSLVDTSRLVNWTPTFLIAAFCDAIKRHGRWSDVLKSVPGEADAFCAAAAFSHPTVSTSSTGAESERVEVVIFTSDSDLMVYPTNPTTRIAFFNDIVFEHTLANGSTVKLSLWNPYDIDRKLGSTDTERRMVKFAWCLLTDSIKARSIISGKPSNPNKIIVPPEFQEQYTLPSSSLTTQELPLIYDSRAGEVVYSSTLYSSLAHPPIPTGEQEVTIYLPVLLEDTTRPSAWNIGRRTRVAAYRLLYTRDTTIIEIHRKAAGVGRTAISPSDEQYDVGLSEYIDSPFINTPDQAENETINPLLINLILEIISDYDNRNTPLSQVDMIALIAAITRYPENAREEGSGRVHVNLWTWFRAHLWAQVMAGLWSLYLLHTTLSLPLVDATALVGSEKDGHGFEKGKKQWEPVGGLVGVIDAGRFMAVYSHMPEQRQKGGKKGRKRAKLDSGVNGGVDEVVRGAVGKIFGDVGWKVVQEVLGVVEERRRERERQQEEEEPEGEMFMGMTVG</sequence>
<dbReference type="EMBL" id="JAVHJO010000017">
    <property type="protein sequence ID" value="KAK6525371.1"/>
    <property type="molecule type" value="Genomic_DNA"/>
</dbReference>
<dbReference type="InterPro" id="IPR039436">
    <property type="entry name" value="Asteroid_dom"/>
</dbReference>
<reference evidence="4 5" key="1">
    <citation type="submission" date="2019-10" db="EMBL/GenBank/DDBJ databases">
        <authorList>
            <person name="Palmer J.M."/>
        </authorList>
    </citation>
    <scope>NUCLEOTIDE SEQUENCE [LARGE SCALE GENOMIC DNA]</scope>
    <source>
        <strain evidence="4 5">TWF694</strain>
    </source>
</reference>
<comment type="similarity">
    <text evidence="1">Belongs to the asteroid family.</text>
</comment>
<gene>
    <name evidence="4" type="ORF">TWF694_005510</name>
</gene>
<dbReference type="InterPro" id="IPR029060">
    <property type="entry name" value="PIN-like_dom_sf"/>
</dbReference>
<dbReference type="Gene3D" id="3.40.50.1010">
    <property type="entry name" value="5'-nuclease"/>
    <property type="match status" value="1"/>
</dbReference>
<feature type="region of interest" description="Disordered" evidence="2">
    <location>
        <begin position="600"/>
        <end position="624"/>
    </location>
</feature>
<dbReference type="PANTHER" id="PTHR15665">
    <property type="entry name" value="ASTEROID PROTEIN"/>
    <property type="match status" value="1"/>
</dbReference>
<evidence type="ECO:0000256" key="1">
    <source>
        <dbReference type="ARBA" id="ARBA00007398"/>
    </source>
</evidence>
<dbReference type="Pfam" id="PF12813">
    <property type="entry name" value="XPG_I_2"/>
    <property type="match status" value="1"/>
</dbReference>
<dbReference type="SUPFAM" id="SSF88723">
    <property type="entry name" value="PIN domain-like"/>
    <property type="match status" value="1"/>
</dbReference>
<dbReference type="AlphaFoldDB" id="A0AAV9WUE3"/>
<protein>
    <recommendedName>
        <fullName evidence="3">Asteroid domain-containing protein</fullName>
    </recommendedName>
</protein>
<proteinExistence type="inferred from homology"/>
<dbReference type="Proteomes" id="UP001365542">
    <property type="component" value="Unassembled WGS sequence"/>
</dbReference>
<dbReference type="PANTHER" id="PTHR15665:SF1">
    <property type="entry name" value="PROTEIN ASTEROID HOMOLOG 1"/>
    <property type="match status" value="1"/>
</dbReference>
<name>A0AAV9WUE3_9PEZI</name>